<dbReference type="AlphaFoldDB" id="A0A5A7SLH0"/>
<evidence type="ECO:0000256" key="1">
    <source>
        <dbReference type="SAM" id="MobiDB-lite"/>
    </source>
</evidence>
<evidence type="ECO:0000313" key="5">
    <source>
        <dbReference type="Proteomes" id="UP000321393"/>
    </source>
</evidence>
<name>A0A5A7SLH0_CUCMM</name>
<proteinExistence type="predicted"/>
<dbReference type="EMBL" id="SSTE01022979">
    <property type="protein sequence ID" value="KAA0026109.1"/>
    <property type="molecule type" value="Genomic_DNA"/>
</dbReference>
<evidence type="ECO:0000313" key="3">
    <source>
        <dbReference type="EMBL" id="KAA0026109.1"/>
    </source>
</evidence>
<dbReference type="InterPro" id="IPR054722">
    <property type="entry name" value="PolX-like_BBD"/>
</dbReference>
<evidence type="ECO:0000313" key="4">
    <source>
        <dbReference type="EMBL" id="TYJ96302.1"/>
    </source>
</evidence>
<dbReference type="OrthoDB" id="1932348at2759"/>
<reference evidence="5 6" key="1">
    <citation type="submission" date="2019-08" db="EMBL/GenBank/DDBJ databases">
        <title>Draft genome sequences of two oriental melons (Cucumis melo L. var makuwa).</title>
        <authorList>
            <person name="Kwon S.-Y."/>
        </authorList>
    </citation>
    <scope>NUCLEOTIDE SEQUENCE [LARGE SCALE GENOMIC DNA]</scope>
    <source>
        <strain evidence="6">cv. Chang Bougi</strain>
        <strain evidence="5">cv. SW 3</strain>
        <tissue evidence="3">Leaf</tissue>
    </source>
</reference>
<organism evidence="3 5">
    <name type="scientific">Cucumis melo var. makuwa</name>
    <name type="common">Oriental melon</name>
    <dbReference type="NCBI Taxonomy" id="1194695"/>
    <lineage>
        <taxon>Eukaryota</taxon>
        <taxon>Viridiplantae</taxon>
        <taxon>Streptophyta</taxon>
        <taxon>Embryophyta</taxon>
        <taxon>Tracheophyta</taxon>
        <taxon>Spermatophyta</taxon>
        <taxon>Magnoliopsida</taxon>
        <taxon>eudicotyledons</taxon>
        <taxon>Gunneridae</taxon>
        <taxon>Pentapetalae</taxon>
        <taxon>rosids</taxon>
        <taxon>fabids</taxon>
        <taxon>Cucurbitales</taxon>
        <taxon>Cucurbitaceae</taxon>
        <taxon>Benincaseae</taxon>
        <taxon>Cucumis</taxon>
    </lineage>
</organism>
<dbReference type="Pfam" id="PF22936">
    <property type="entry name" value="Pol_BBD"/>
    <property type="match status" value="1"/>
</dbReference>
<gene>
    <name evidence="4" type="ORF">E5676_scaffold1970G00020</name>
    <name evidence="3" type="ORF">E6C27_scaffold19G00470</name>
</gene>
<protein>
    <submittedName>
        <fullName evidence="3">Gag-pol polyprotein</fullName>
    </submittedName>
</protein>
<feature type="compositionally biased region" description="Basic and acidic residues" evidence="1">
    <location>
        <begin position="28"/>
        <end position="39"/>
    </location>
</feature>
<evidence type="ECO:0000313" key="6">
    <source>
        <dbReference type="Proteomes" id="UP000321947"/>
    </source>
</evidence>
<dbReference type="Proteomes" id="UP000321393">
    <property type="component" value="Unassembled WGS sequence"/>
</dbReference>
<feature type="domain" description="Retrovirus-related Pol polyprotein from transposon TNT 1-94-like beta-barrel" evidence="2">
    <location>
        <begin position="226"/>
        <end position="302"/>
    </location>
</feature>
<feature type="region of interest" description="Disordered" evidence="1">
    <location>
        <begin position="1"/>
        <end position="39"/>
    </location>
</feature>
<comment type="caution">
    <text evidence="3">The sequence shown here is derived from an EMBL/GenBank/DDBJ whole genome shotgun (WGS) entry which is preliminary data.</text>
</comment>
<evidence type="ECO:0000259" key="2">
    <source>
        <dbReference type="Pfam" id="PF22936"/>
    </source>
</evidence>
<sequence length="354" mass="40308">MGSQHNNREGQAIRQPRILDASSSGLYRKKDHEREKGIGVSRPEKYGKGIRCHESEGFGYIQSECATYLKRKKKGLVATFSDEEYYSILTNGTLKLDDTLGQGRRVDDKRGLGFIEKGAPVKTTVFIREGITQNSSTDNKQVRVTKDTSLPVKFSNRRTRRIYYFCGLVGHIRPYCLKYQLLMRQRQDTRQNKYLRRPRTEWRPKINSENCKVALTSIKCPNSTDWYFNSGCSRHMTGNADFFSELSECKARSLVFRDGGKGKIIGKGTINRPGLPFLLDVRLVQGLSANLISISQLCDQGYQVSFSKDKCNGMDSQNKVFPSGTRLLDNCYHWDAEVNLCNLSKVVEAGLWHK</sequence>
<dbReference type="EMBL" id="SSTD01019701">
    <property type="protein sequence ID" value="TYJ96302.1"/>
    <property type="molecule type" value="Genomic_DNA"/>
</dbReference>
<accession>A0A5A7SLH0</accession>
<dbReference type="Proteomes" id="UP000321947">
    <property type="component" value="Unassembled WGS sequence"/>
</dbReference>